<organism evidence="2 3">
    <name type="scientific">Wallemia ichthyophaga</name>
    <dbReference type="NCBI Taxonomy" id="245174"/>
    <lineage>
        <taxon>Eukaryota</taxon>
        <taxon>Fungi</taxon>
        <taxon>Dikarya</taxon>
        <taxon>Basidiomycota</taxon>
        <taxon>Wallemiomycotina</taxon>
        <taxon>Wallemiomycetes</taxon>
        <taxon>Wallemiales</taxon>
        <taxon>Wallemiaceae</taxon>
        <taxon>Wallemia</taxon>
    </lineage>
</organism>
<feature type="compositionally biased region" description="Low complexity" evidence="1">
    <location>
        <begin position="100"/>
        <end position="111"/>
    </location>
</feature>
<feature type="compositionally biased region" description="Basic and acidic residues" evidence="1">
    <location>
        <begin position="288"/>
        <end position="302"/>
    </location>
</feature>
<proteinExistence type="predicted"/>
<dbReference type="Proteomes" id="UP000306954">
    <property type="component" value="Unassembled WGS sequence"/>
</dbReference>
<feature type="region of interest" description="Disordered" evidence="1">
    <location>
        <begin position="22"/>
        <end position="219"/>
    </location>
</feature>
<dbReference type="AlphaFoldDB" id="A0A4T0I9E5"/>
<feature type="region of interest" description="Disordered" evidence="1">
    <location>
        <begin position="392"/>
        <end position="418"/>
    </location>
</feature>
<protein>
    <submittedName>
        <fullName evidence="2">Uncharacterized protein</fullName>
    </submittedName>
</protein>
<feature type="compositionally biased region" description="Polar residues" evidence="1">
    <location>
        <begin position="134"/>
        <end position="150"/>
    </location>
</feature>
<feature type="compositionally biased region" description="Polar residues" evidence="1">
    <location>
        <begin position="202"/>
        <end position="214"/>
    </location>
</feature>
<sequence>MNFVNRAIESLVSSFYNGRRDIGGIGSGRGGSTASTGSTGSPGSRPSDNSIRSSRRSSVSHSNTKDIVEISSSSEVSEVDSESGGDRRIYIDSDSDTDDLSSGSSRNSDSDSNSDKESPRHTHRRKIIVIPSDSEANSDSDGANSATTSSDLEDANESSNHAQTHTHTLPPPSPLKSIRNVPLGRRTPAPSRMFGLDGDEATYTNHENHTQTAYKESEREAREKYLTLARLSMQPEPRRFAERKRMYEEVEQIEKTEFPSTLAPPAPRKQILESLAAQRASKQKKRRLGSELKGLSEHKEQKQLTQPTQPTQLQTIQDLRQDLLAKFKDRLTKTRQLTLSTQAQRRTFNEHVFILERIPNTKPSLRYPFNADKLWIHFARLNYQLRWSNRRAKKADKASNPGKPQKTLPPVLKRNLNK</sequence>
<evidence type="ECO:0000256" key="1">
    <source>
        <dbReference type="SAM" id="MobiDB-lite"/>
    </source>
</evidence>
<feature type="region of interest" description="Disordered" evidence="1">
    <location>
        <begin position="277"/>
        <end position="311"/>
    </location>
</feature>
<evidence type="ECO:0000313" key="3">
    <source>
        <dbReference type="Proteomes" id="UP000306954"/>
    </source>
</evidence>
<gene>
    <name evidence="2" type="ORF">E3P90_01394</name>
</gene>
<dbReference type="EMBL" id="SPOF01000012">
    <property type="protein sequence ID" value="TIB14058.1"/>
    <property type="molecule type" value="Genomic_DNA"/>
</dbReference>
<feature type="compositionally biased region" description="Low complexity" evidence="1">
    <location>
        <begin position="32"/>
        <end position="62"/>
    </location>
</feature>
<comment type="caution">
    <text evidence="2">The sequence shown here is derived from an EMBL/GenBank/DDBJ whole genome shotgun (WGS) entry which is preliminary data.</text>
</comment>
<evidence type="ECO:0000313" key="2">
    <source>
        <dbReference type="EMBL" id="TIB14058.1"/>
    </source>
</evidence>
<accession>A0A4T0I9E5</accession>
<name>A0A4T0I9E5_WALIC</name>
<reference evidence="2 3" key="1">
    <citation type="submission" date="2019-03" db="EMBL/GenBank/DDBJ databases">
        <title>Sequencing 23 genomes of Wallemia ichthyophaga.</title>
        <authorList>
            <person name="Gostincar C."/>
        </authorList>
    </citation>
    <scope>NUCLEOTIDE SEQUENCE [LARGE SCALE GENOMIC DNA]</scope>
    <source>
        <strain evidence="2 3">EXF-8621</strain>
    </source>
</reference>